<sequence>MTKRIGLIGIGNISQKAYMPVVQTLVDVEWVLYSRKEDSLNDLRHRYNISEGYTNIEELIDSKLDACFVQTPTSTHYKIVKQLLNAGISVFVDKPISEEIEETQELLTLAKQKKLLLFIGFNRRYAPRIAALAQEQIENYHVTSIKHRINQPKPVKFALYDLFIHPLDTCLYFMNSSHVSIVSVDAQVVEGDLYYISVQLTDGQHHATVAMNLVSGANRELLELGSPEKTVVIENLEKATVYTGTHQQVQPFSDWDTTLYKRGFEPMIEDFLLSLDKGELSDGQSHTLETHLVLEEILNRIMI</sequence>
<dbReference type="RefSeq" id="WP_135254887.1">
    <property type="nucleotide sequence ID" value="NZ_CP038865.1"/>
</dbReference>
<evidence type="ECO:0000259" key="1">
    <source>
        <dbReference type="Pfam" id="PF01408"/>
    </source>
</evidence>
<dbReference type="SUPFAM" id="SSF55347">
    <property type="entry name" value="Glyceraldehyde-3-phosphate dehydrogenase-like, C-terminal domain"/>
    <property type="match status" value="1"/>
</dbReference>
<evidence type="ECO:0000313" key="5">
    <source>
        <dbReference type="Proteomes" id="UP000296883"/>
    </source>
</evidence>
<keyword evidence="5" id="KW-1185">Reference proteome</keyword>
<dbReference type="GO" id="GO:0000166">
    <property type="term" value="F:nucleotide binding"/>
    <property type="evidence" value="ECO:0007669"/>
    <property type="project" value="InterPro"/>
</dbReference>
<organism evidence="4 6">
    <name type="scientific">Vagococcus xieshaowenii</name>
    <dbReference type="NCBI Taxonomy" id="2562451"/>
    <lineage>
        <taxon>Bacteria</taxon>
        <taxon>Bacillati</taxon>
        <taxon>Bacillota</taxon>
        <taxon>Bacilli</taxon>
        <taxon>Lactobacillales</taxon>
        <taxon>Enterococcaceae</taxon>
        <taxon>Vagococcus</taxon>
    </lineage>
</organism>
<dbReference type="Pfam" id="PF01408">
    <property type="entry name" value="GFO_IDH_MocA"/>
    <property type="match status" value="1"/>
</dbReference>
<dbReference type="Proteomes" id="UP000297725">
    <property type="component" value="Unassembled WGS sequence"/>
</dbReference>
<proteinExistence type="predicted"/>
<dbReference type="Gene3D" id="3.30.360.10">
    <property type="entry name" value="Dihydrodipicolinate Reductase, domain 2"/>
    <property type="match status" value="1"/>
</dbReference>
<evidence type="ECO:0000313" key="6">
    <source>
        <dbReference type="Proteomes" id="UP000297725"/>
    </source>
</evidence>
<dbReference type="InterPro" id="IPR048477">
    <property type="entry name" value="YceM-like_C"/>
</dbReference>
<dbReference type="EMBL" id="CP038865">
    <property type="protein sequence ID" value="QCA27938.1"/>
    <property type="molecule type" value="Genomic_DNA"/>
</dbReference>
<reference evidence="4 6" key="1">
    <citation type="submission" date="2019-03" db="EMBL/GenBank/DDBJ databases">
        <title>Vagococcus sp. was isolated fron gut of Carduelis flavirostris.</title>
        <authorList>
            <person name="Ge Y."/>
        </authorList>
    </citation>
    <scope>NUCLEOTIDE SEQUENCE [LARGE SCALE GENOMIC DNA]</scope>
    <source>
        <strain evidence="4 6">CF-210</strain>
    </source>
</reference>
<gene>
    <name evidence="4" type="ORF">E4031_07745</name>
    <name evidence="3" type="ORF">E4Z98_00680</name>
</gene>
<dbReference type="Pfam" id="PF21378">
    <property type="entry name" value="YceM-like_C"/>
    <property type="match status" value="1"/>
</dbReference>
<dbReference type="SUPFAM" id="SSF51735">
    <property type="entry name" value="NAD(P)-binding Rossmann-fold domains"/>
    <property type="match status" value="1"/>
</dbReference>
<dbReference type="PANTHER" id="PTHR43708">
    <property type="entry name" value="CONSERVED EXPRESSED OXIDOREDUCTASE (EUROFUNG)"/>
    <property type="match status" value="1"/>
</dbReference>
<name>A0AAJ5EET9_9ENTE</name>
<dbReference type="Proteomes" id="UP000296883">
    <property type="component" value="Chromosome"/>
</dbReference>
<evidence type="ECO:0000313" key="3">
    <source>
        <dbReference type="EMBL" id="QCA27938.1"/>
    </source>
</evidence>
<dbReference type="Gene3D" id="3.40.50.720">
    <property type="entry name" value="NAD(P)-binding Rossmann-like Domain"/>
    <property type="match status" value="1"/>
</dbReference>
<dbReference type="AlphaFoldDB" id="A0AAJ5EET9"/>
<evidence type="ECO:0000313" key="4">
    <source>
        <dbReference type="EMBL" id="TFZ40323.1"/>
    </source>
</evidence>
<dbReference type="PANTHER" id="PTHR43708:SF4">
    <property type="entry name" value="OXIDOREDUCTASE YCEM-RELATED"/>
    <property type="match status" value="1"/>
</dbReference>
<feature type="domain" description="Gfo/Idh/MocA-like oxidoreductase N-terminal" evidence="1">
    <location>
        <begin position="4"/>
        <end position="121"/>
    </location>
</feature>
<dbReference type="InterPro" id="IPR000683">
    <property type="entry name" value="Gfo/Idh/MocA-like_OxRdtase_N"/>
</dbReference>
<reference evidence="3 5" key="2">
    <citation type="journal article" date="2020" name="Int. J. Syst. Evol. Microbiol.">
        <title>Vagococcus xieshaowenii sp. nov., isolated from snow finch (Montifringilla taczanowskii) cloacal content.</title>
        <authorList>
            <person name="Ge Y."/>
            <person name="Yang J."/>
            <person name="Lai X.H."/>
            <person name="Zhang G."/>
            <person name="Jin D."/>
            <person name="Lu S."/>
            <person name="Wang B."/>
            <person name="Huang Y."/>
            <person name="Huang Y."/>
            <person name="Ren Z."/>
            <person name="Zhang X."/>
            <person name="Xu J."/>
        </authorList>
    </citation>
    <scope>NUCLEOTIDE SEQUENCE [LARGE SCALE GENOMIC DNA]</scope>
    <source>
        <strain evidence="5">personal::cf-49</strain>
        <strain evidence="3">Personal::cf-49</strain>
    </source>
</reference>
<dbReference type="EMBL" id="SRHU01000025">
    <property type="protein sequence ID" value="TFZ40323.1"/>
    <property type="molecule type" value="Genomic_DNA"/>
</dbReference>
<feature type="domain" description="YceM-like C-terminal" evidence="2">
    <location>
        <begin position="141"/>
        <end position="240"/>
    </location>
</feature>
<accession>A0AAJ5EET9</accession>
<protein>
    <submittedName>
        <fullName evidence="4">Gfo/Idh/MocA family oxidoreductase</fullName>
    </submittedName>
</protein>
<dbReference type="InterPro" id="IPR051317">
    <property type="entry name" value="Gfo/Idh/MocA_oxidoreduct"/>
</dbReference>
<dbReference type="InterPro" id="IPR036291">
    <property type="entry name" value="NAD(P)-bd_dom_sf"/>
</dbReference>
<evidence type="ECO:0000259" key="2">
    <source>
        <dbReference type="Pfam" id="PF21378"/>
    </source>
</evidence>